<name>A0AAD6RXM6_9AGAR</name>
<evidence type="ECO:0000256" key="1">
    <source>
        <dbReference type="SAM" id="MobiDB-lite"/>
    </source>
</evidence>
<organism evidence="3 4">
    <name type="scientific">Mycena alexandri</name>
    <dbReference type="NCBI Taxonomy" id="1745969"/>
    <lineage>
        <taxon>Eukaryota</taxon>
        <taxon>Fungi</taxon>
        <taxon>Dikarya</taxon>
        <taxon>Basidiomycota</taxon>
        <taxon>Agaricomycotina</taxon>
        <taxon>Agaricomycetes</taxon>
        <taxon>Agaricomycetidae</taxon>
        <taxon>Agaricales</taxon>
        <taxon>Marasmiineae</taxon>
        <taxon>Mycenaceae</taxon>
        <taxon>Mycena</taxon>
    </lineage>
</organism>
<gene>
    <name evidence="3" type="ORF">C8F04DRAFT_1280427</name>
</gene>
<evidence type="ECO:0000313" key="3">
    <source>
        <dbReference type="EMBL" id="KAJ7016907.1"/>
    </source>
</evidence>
<reference evidence="3" key="1">
    <citation type="submission" date="2023-03" db="EMBL/GenBank/DDBJ databases">
        <title>Massive genome expansion in bonnet fungi (Mycena s.s.) driven by repeated elements and novel gene families across ecological guilds.</title>
        <authorList>
            <consortium name="Lawrence Berkeley National Laboratory"/>
            <person name="Harder C.B."/>
            <person name="Miyauchi S."/>
            <person name="Viragh M."/>
            <person name="Kuo A."/>
            <person name="Thoen E."/>
            <person name="Andreopoulos B."/>
            <person name="Lu D."/>
            <person name="Skrede I."/>
            <person name="Drula E."/>
            <person name="Henrissat B."/>
            <person name="Morin E."/>
            <person name="Kohler A."/>
            <person name="Barry K."/>
            <person name="LaButti K."/>
            <person name="Morin E."/>
            <person name="Salamov A."/>
            <person name="Lipzen A."/>
            <person name="Mereny Z."/>
            <person name="Hegedus B."/>
            <person name="Baldrian P."/>
            <person name="Stursova M."/>
            <person name="Weitz H."/>
            <person name="Taylor A."/>
            <person name="Grigoriev I.V."/>
            <person name="Nagy L.G."/>
            <person name="Martin F."/>
            <person name="Kauserud H."/>
        </authorList>
    </citation>
    <scope>NUCLEOTIDE SEQUENCE</scope>
    <source>
        <strain evidence="3">CBHHK200</strain>
    </source>
</reference>
<dbReference type="Proteomes" id="UP001218188">
    <property type="component" value="Unassembled WGS sequence"/>
</dbReference>
<evidence type="ECO:0008006" key="5">
    <source>
        <dbReference type="Google" id="ProtNLM"/>
    </source>
</evidence>
<keyword evidence="2" id="KW-0472">Membrane</keyword>
<sequence length="346" mass="38975">MFAPSDNSTYFGLQLLFVGRDLVASLAVGLVALGIRFVLIGGDSFLLRSGFRNKMRFRRWKLYLTRSRLIGPSRTPQTPLRLPYSDIHVVLSVTLMPAYLHVTAMSEWGRRGPDDAAGTDGQRPTTGCSSDAQMEATLSSLDVWTTVSDTINPHNITARNRELLDRDQIRRQTRRALLTTTLNRFLDIEKELVQKQDAARLKQEAYWGYTPLLTELREHGERLVRDYEALGPIPLAAFATSAVRRCPDDVLIKIFSTLVTTVRATRDLGSRDSSHIGADPAMVFSQVCSNFRALALSQSSLWSNFSCPFYPNESMAQLLEEYLERSGTAPLTIDRNHHHRMSAKRN</sequence>
<feature type="transmembrane region" description="Helical" evidence="2">
    <location>
        <begin position="22"/>
        <end position="47"/>
    </location>
</feature>
<keyword evidence="4" id="KW-1185">Reference proteome</keyword>
<protein>
    <recommendedName>
        <fullName evidence="5">F-box domain-containing protein</fullName>
    </recommendedName>
</protein>
<feature type="region of interest" description="Disordered" evidence="1">
    <location>
        <begin position="111"/>
        <end position="130"/>
    </location>
</feature>
<keyword evidence="2" id="KW-1133">Transmembrane helix</keyword>
<proteinExistence type="predicted"/>
<keyword evidence="2" id="KW-0812">Transmembrane</keyword>
<dbReference type="Gene3D" id="1.20.1280.50">
    <property type="match status" value="1"/>
</dbReference>
<dbReference type="AlphaFoldDB" id="A0AAD6RXM6"/>
<comment type="caution">
    <text evidence="3">The sequence shown here is derived from an EMBL/GenBank/DDBJ whole genome shotgun (WGS) entry which is preliminary data.</text>
</comment>
<accession>A0AAD6RXM6</accession>
<evidence type="ECO:0000313" key="4">
    <source>
        <dbReference type="Proteomes" id="UP001218188"/>
    </source>
</evidence>
<evidence type="ECO:0000256" key="2">
    <source>
        <dbReference type="SAM" id="Phobius"/>
    </source>
</evidence>
<dbReference type="EMBL" id="JARJCM010000453">
    <property type="protein sequence ID" value="KAJ7016907.1"/>
    <property type="molecule type" value="Genomic_DNA"/>
</dbReference>